<sequence>MIRFVDGPHGAPDYAFTDASETALGAFLVGDVQTAGDWLLDLLAWTEEVRAGRSREEDWSGNSWVAELRPDGLHLFDTLSDDWEGHYALADASEVMLRYWRFLADRSSAGWTQRELTNWEHERSRAHPLRPVLGPSWSR</sequence>
<dbReference type="EMBL" id="CP053892">
    <property type="protein sequence ID" value="QKG23570.1"/>
    <property type="molecule type" value="Genomic_DNA"/>
</dbReference>
<keyword evidence="2" id="KW-1185">Reference proteome</keyword>
<evidence type="ECO:0000313" key="1">
    <source>
        <dbReference type="EMBL" id="QKG23570.1"/>
    </source>
</evidence>
<dbReference type="AlphaFoldDB" id="A0A7D3VVC9"/>
<name>A0A7D3VVC9_ACTVE</name>
<evidence type="ECO:0000313" key="2">
    <source>
        <dbReference type="Proteomes" id="UP000501240"/>
    </source>
</evidence>
<gene>
    <name evidence="1" type="ORF">ACTIVE_5213</name>
</gene>
<dbReference type="RefSeq" id="WP_173097518.1">
    <property type="nucleotide sequence ID" value="NZ_CP053892.1"/>
</dbReference>
<proteinExistence type="predicted"/>
<accession>A0A7D3VVC9</accession>
<organism evidence="1 2">
    <name type="scientific">Actinomadura verrucosospora</name>
    <dbReference type="NCBI Taxonomy" id="46165"/>
    <lineage>
        <taxon>Bacteria</taxon>
        <taxon>Bacillati</taxon>
        <taxon>Actinomycetota</taxon>
        <taxon>Actinomycetes</taxon>
        <taxon>Streptosporangiales</taxon>
        <taxon>Thermomonosporaceae</taxon>
        <taxon>Actinomadura</taxon>
    </lineage>
</organism>
<reference evidence="1 2" key="1">
    <citation type="submission" date="2020-05" db="EMBL/GenBank/DDBJ databases">
        <title>Actinomadura verrucosospora NRRL-B18236 (PFL_A860) Genome sequencing and assembly.</title>
        <authorList>
            <person name="Samborskyy M."/>
        </authorList>
    </citation>
    <scope>NUCLEOTIDE SEQUENCE [LARGE SCALE GENOMIC DNA]</scope>
    <source>
        <strain evidence="1 2">NRRL:B18236</strain>
    </source>
</reference>
<protein>
    <submittedName>
        <fullName evidence="1">Uncharacterized protein</fullName>
    </submittedName>
</protein>
<dbReference type="Proteomes" id="UP000501240">
    <property type="component" value="Chromosome"/>
</dbReference>